<reference evidence="3" key="1">
    <citation type="submission" date="2009-09" db="EMBL/GenBank/DDBJ databases">
        <authorList>
            <person name="Weinstock G."/>
            <person name="Sodergren E."/>
            <person name="Clifton S."/>
            <person name="Fulton L."/>
            <person name="Fulton B."/>
            <person name="Courtney L."/>
            <person name="Fronick C."/>
            <person name="Harrison M."/>
            <person name="Strong C."/>
            <person name="Farmer C."/>
            <person name="Delahaunty K."/>
            <person name="Markovic C."/>
            <person name="Hall O."/>
            <person name="Minx P."/>
            <person name="Tomlinson C."/>
            <person name="Mitreva M."/>
            <person name="Nelson J."/>
            <person name="Hou S."/>
            <person name="Wollam A."/>
            <person name="Pepin K.H."/>
            <person name="Johnson M."/>
            <person name="Bhonagiri V."/>
            <person name="Nash W.E."/>
            <person name="Warren W."/>
            <person name="Chinwalla A."/>
            <person name="Mardis E.R."/>
            <person name="Wilson R.K."/>
        </authorList>
    </citation>
    <scope>NUCLEOTIDE SEQUENCE [LARGE SCALE GENOMIC DNA]</scope>
    <source>
        <strain evidence="3">DSM 20544</strain>
    </source>
</reference>
<dbReference type="InterPro" id="IPR036866">
    <property type="entry name" value="RibonucZ/Hydroxyglut_hydro"/>
</dbReference>
<keyword evidence="4" id="KW-1185">Reference proteome</keyword>
<proteinExistence type="predicted"/>
<comment type="caution">
    <text evidence="3">The sequence shown here is derived from an EMBL/GenBank/DDBJ whole genome shotgun (WGS) entry which is preliminary data.</text>
</comment>
<dbReference type="Gene3D" id="3.60.15.10">
    <property type="entry name" value="Ribonuclease Z/Hydroxyacylglutathione hydrolase-like"/>
    <property type="match status" value="1"/>
</dbReference>
<dbReference type="SUPFAM" id="SSF56281">
    <property type="entry name" value="Metallo-hydrolase/oxidoreductase"/>
    <property type="match status" value="1"/>
</dbReference>
<dbReference type="AlphaFoldDB" id="C9KQ87"/>
<name>C9KQ87_9FIRM</name>
<dbReference type="PANTHER" id="PTHR46018">
    <property type="entry name" value="ZINC PHOSPHODIESTERASE ELAC PROTEIN 1"/>
    <property type="match status" value="1"/>
</dbReference>
<dbReference type="GO" id="GO:0042781">
    <property type="term" value="F:3'-tRNA processing endoribonuclease activity"/>
    <property type="evidence" value="ECO:0007669"/>
    <property type="project" value="TreeGrafter"/>
</dbReference>
<accession>C9KQ87</accession>
<keyword evidence="1" id="KW-0540">Nuclease</keyword>
<organism evidence="3 4">
    <name type="scientific">Mitsuokella multacida DSM 20544</name>
    <dbReference type="NCBI Taxonomy" id="500635"/>
    <lineage>
        <taxon>Bacteria</taxon>
        <taxon>Bacillati</taxon>
        <taxon>Bacillota</taxon>
        <taxon>Negativicutes</taxon>
        <taxon>Selenomonadales</taxon>
        <taxon>Selenomonadaceae</taxon>
        <taxon>Mitsuokella</taxon>
    </lineage>
</organism>
<dbReference type="Pfam" id="PF23023">
    <property type="entry name" value="Anti-Pycsar_Apyc1"/>
    <property type="match status" value="1"/>
</dbReference>
<dbReference type="HOGENOM" id="CLU_1044874_0_0_9"/>
<dbReference type="SMART" id="SM00849">
    <property type="entry name" value="Lactamase_B"/>
    <property type="match status" value="1"/>
</dbReference>
<dbReference type="STRING" id="500635.MITSMUL_05402"/>
<feature type="domain" description="Metallo-beta-lactamase" evidence="2">
    <location>
        <begin position="23"/>
        <end position="215"/>
    </location>
</feature>
<evidence type="ECO:0000256" key="1">
    <source>
        <dbReference type="ARBA" id="ARBA00022759"/>
    </source>
</evidence>
<gene>
    <name evidence="3" type="ORF">MITSMUL_05402</name>
</gene>
<protein>
    <recommendedName>
        <fullName evidence="2">Metallo-beta-lactamase domain-containing protein</fullName>
    </recommendedName>
</protein>
<sequence>MGGHIMRKLTMLGTGNAMVTKCYNTCFYVTLDDGALFLTDAGGGNGILRQLELTGFDYQKCHHMFVTHGHTDHVLGVIWVMRKVADLMNKGKYEGEFHIYCHDVVREMLLTMTKMTLKKKDFARVGTSIFLHELKDGSVVNFEGVQLTAFDILSTKAKQFGYELRFADGLRFTCLGDEPYNEHDEAYAKGADWLLAEAFCKYGDRDTFKPYEKNHSTVKEASELAEKLGVKNLVLYHTEDKSIATRKQAYTAEAKEYYHGNAFVPDDLDVIELG</sequence>
<evidence type="ECO:0000259" key="2">
    <source>
        <dbReference type="SMART" id="SM00849"/>
    </source>
</evidence>
<evidence type="ECO:0000313" key="3">
    <source>
        <dbReference type="EMBL" id="EEX67878.1"/>
    </source>
</evidence>
<dbReference type="eggNOG" id="COG1234">
    <property type="taxonomic scope" value="Bacteria"/>
</dbReference>
<dbReference type="InterPro" id="IPR001279">
    <property type="entry name" value="Metallo-B-lactamas"/>
</dbReference>
<dbReference type="PATRIC" id="fig|500635.8.peg.2018"/>
<dbReference type="EMBL" id="ABWK02000023">
    <property type="protein sequence ID" value="EEX67878.1"/>
    <property type="molecule type" value="Genomic_DNA"/>
</dbReference>
<keyword evidence="1" id="KW-0255">Endonuclease</keyword>
<dbReference type="Proteomes" id="UP000003671">
    <property type="component" value="Unassembled WGS sequence"/>
</dbReference>
<evidence type="ECO:0000313" key="4">
    <source>
        <dbReference type="Proteomes" id="UP000003671"/>
    </source>
</evidence>
<keyword evidence="1" id="KW-0378">Hydrolase</keyword>
<dbReference type="PANTHER" id="PTHR46018:SF2">
    <property type="entry name" value="ZINC PHOSPHODIESTERASE ELAC PROTEIN 1"/>
    <property type="match status" value="1"/>
</dbReference>